<proteinExistence type="predicted"/>
<evidence type="ECO:0000256" key="1">
    <source>
        <dbReference type="SAM" id="MobiDB-lite"/>
    </source>
</evidence>
<organism evidence="2 3">
    <name type="scientific">Fervidibacillus albus</name>
    <dbReference type="NCBI Taxonomy" id="2980026"/>
    <lineage>
        <taxon>Bacteria</taxon>
        <taxon>Bacillati</taxon>
        <taxon>Bacillota</taxon>
        <taxon>Bacilli</taxon>
        <taxon>Bacillales</taxon>
        <taxon>Bacillaceae</taxon>
        <taxon>Fervidibacillus</taxon>
    </lineage>
</organism>
<keyword evidence="3" id="KW-1185">Reference proteome</keyword>
<evidence type="ECO:0000313" key="3">
    <source>
        <dbReference type="Proteomes" id="UP001164718"/>
    </source>
</evidence>
<evidence type="ECO:0000313" key="2">
    <source>
        <dbReference type="EMBL" id="WAA11037.1"/>
    </source>
</evidence>
<gene>
    <name evidence="2" type="ORF">OE104_06955</name>
</gene>
<accession>A0A9E8LWM2</accession>
<dbReference type="Proteomes" id="UP001164718">
    <property type="component" value="Chromosome"/>
</dbReference>
<feature type="compositionally biased region" description="Basic and acidic residues" evidence="1">
    <location>
        <begin position="1"/>
        <end position="21"/>
    </location>
</feature>
<dbReference type="AlphaFoldDB" id="A0A9E8LWM2"/>
<dbReference type="RefSeq" id="WP_275418854.1">
    <property type="nucleotide sequence ID" value="NZ_CP106878.1"/>
</dbReference>
<reference evidence="2" key="1">
    <citation type="submission" date="2022-09" db="EMBL/GenBank/DDBJ databases">
        <title>Complete Genomes of Fervidibacillus albus and Fervidibacillus halotolerans isolated from tidal flat sediments.</title>
        <authorList>
            <person name="Kwon K.K."/>
            <person name="Yang S.-H."/>
            <person name="Park M.J."/>
            <person name="Oh H.-M."/>
        </authorList>
    </citation>
    <scope>NUCLEOTIDE SEQUENCE</scope>
    <source>
        <strain evidence="2">MEBiC13591</strain>
    </source>
</reference>
<name>A0A9E8LWM2_9BACI</name>
<feature type="region of interest" description="Disordered" evidence="1">
    <location>
        <begin position="1"/>
        <end position="22"/>
    </location>
</feature>
<dbReference type="KEGG" id="faf:OE104_06955"/>
<protein>
    <submittedName>
        <fullName evidence="2">Uncharacterized protein</fullName>
    </submittedName>
</protein>
<dbReference type="EMBL" id="CP106878">
    <property type="protein sequence ID" value="WAA11037.1"/>
    <property type="molecule type" value="Genomic_DNA"/>
</dbReference>
<sequence>MKKYKQMETKSKDNLKHKQDEGSMGVAMTYELVMDQYRKGTIDEWIQANENKEKKKEGDSK</sequence>